<name>A0A1M4YMP9_9BACT</name>
<dbReference type="AlphaFoldDB" id="A0A1M4YMP9"/>
<dbReference type="EMBL" id="FQUS01000005">
    <property type="protein sequence ID" value="SHF07089.1"/>
    <property type="molecule type" value="Genomic_DNA"/>
</dbReference>
<dbReference type="Gene3D" id="1.25.40.390">
    <property type="match status" value="2"/>
</dbReference>
<evidence type="ECO:0000313" key="2">
    <source>
        <dbReference type="EMBL" id="SHF07089.1"/>
    </source>
</evidence>
<organism evidence="2 3">
    <name type="scientific">Fodinibius roseus</name>
    <dbReference type="NCBI Taxonomy" id="1194090"/>
    <lineage>
        <taxon>Bacteria</taxon>
        <taxon>Pseudomonadati</taxon>
        <taxon>Balneolota</taxon>
        <taxon>Balneolia</taxon>
        <taxon>Balneolales</taxon>
        <taxon>Balneolaceae</taxon>
        <taxon>Fodinibius</taxon>
    </lineage>
</organism>
<protein>
    <submittedName>
        <fullName evidence="2">Starch-binding associating with outer membrane</fullName>
    </submittedName>
</protein>
<dbReference type="RefSeq" id="WP_084088078.1">
    <property type="nucleotide sequence ID" value="NZ_FQUS01000005.1"/>
</dbReference>
<feature type="chain" id="PRO_5012974089" evidence="1">
    <location>
        <begin position="20"/>
        <end position="517"/>
    </location>
</feature>
<accession>A0A1M4YMP9</accession>
<sequence>MKYLKLVTSLMVITFCTLGCTDLSVDNEMNPNTEEALSQVEDIEALVGNQFRQWVQGVQNRGVNDRMTLMGLEMTNGYSFVSDYLKFPQEPFNNSSSYRYNNIVTSPWSNLYTAISSSNDGLEAIDQRGMELATEAETQRMRAFAKFIQGMSYAFLANEFDQAILIDETNDLENFEPELHPYQEVLNFALGKLEDARSIAQQYSFTLPNEWILGNPLTSEEFVRLINSYEARFILQNARTPDDRDNVDWQRIRQLIENGIEEDLIIEADGSVWSIFAGILQGGVFRASYYLIGRTDESGKFEEWRTTPAAERSEFVLETSDKRIAGQETVQGTDYSGTVMTLEARKRAPGTDFKWAGPSLWPDANGGWYGSQYYYHRTDQAWNNGGVGPVPYMRKAEMDLYLAEALLRESEPVVDPEAVELINQTRVERGGLEPVSVNDSFDKVWNAMRYEFDIETAATGGGLAYFTKRGMGDLRGKDWGGLIEGTPLHLPLPAEELDLLGMPHYTFGGAGTEGAAP</sequence>
<feature type="signal peptide" evidence="1">
    <location>
        <begin position="1"/>
        <end position="19"/>
    </location>
</feature>
<dbReference type="Proteomes" id="UP000184041">
    <property type="component" value="Unassembled WGS sequence"/>
</dbReference>
<gene>
    <name evidence="2" type="ORF">SAMN05443144_105109</name>
</gene>
<reference evidence="2 3" key="1">
    <citation type="submission" date="2016-11" db="EMBL/GenBank/DDBJ databases">
        <authorList>
            <person name="Jaros S."/>
            <person name="Januszkiewicz K."/>
            <person name="Wedrychowicz H."/>
        </authorList>
    </citation>
    <scope>NUCLEOTIDE SEQUENCE [LARGE SCALE GENOMIC DNA]</scope>
    <source>
        <strain evidence="2 3">DSM 21986</strain>
    </source>
</reference>
<proteinExistence type="predicted"/>
<keyword evidence="3" id="KW-1185">Reference proteome</keyword>
<dbReference type="OrthoDB" id="725871at2"/>
<dbReference type="SUPFAM" id="SSF48452">
    <property type="entry name" value="TPR-like"/>
    <property type="match status" value="1"/>
</dbReference>
<dbReference type="STRING" id="1194090.SAMN05443144_105109"/>
<evidence type="ECO:0000313" key="3">
    <source>
        <dbReference type="Proteomes" id="UP000184041"/>
    </source>
</evidence>
<keyword evidence="1" id="KW-0732">Signal</keyword>
<dbReference type="InterPro" id="IPR011990">
    <property type="entry name" value="TPR-like_helical_dom_sf"/>
</dbReference>
<evidence type="ECO:0000256" key="1">
    <source>
        <dbReference type="SAM" id="SignalP"/>
    </source>
</evidence>